<organism evidence="1 2">
    <name type="scientific">Populus alba x Populus x berolinensis</name>
    <dbReference type="NCBI Taxonomy" id="444605"/>
    <lineage>
        <taxon>Eukaryota</taxon>
        <taxon>Viridiplantae</taxon>
        <taxon>Streptophyta</taxon>
        <taxon>Embryophyta</taxon>
        <taxon>Tracheophyta</taxon>
        <taxon>Spermatophyta</taxon>
        <taxon>Magnoliopsida</taxon>
        <taxon>eudicotyledons</taxon>
        <taxon>Gunneridae</taxon>
        <taxon>Pentapetalae</taxon>
        <taxon>rosids</taxon>
        <taxon>fabids</taxon>
        <taxon>Malpighiales</taxon>
        <taxon>Salicaceae</taxon>
        <taxon>Saliceae</taxon>
        <taxon>Populus</taxon>
    </lineage>
</organism>
<accession>A0AAD6R9N9</accession>
<evidence type="ECO:0000313" key="2">
    <source>
        <dbReference type="Proteomes" id="UP001164929"/>
    </source>
</evidence>
<protein>
    <submittedName>
        <fullName evidence="1">Uncharacterized protein</fullName>
    </submittedName>
</protein>
<gene>
    <name evidence="1" type="ORF">NC653_009649</name>
</gene>
<dbReference type="EMBL" id="JAQIZT010000003">
    <property type="protein sequence ID" value="KAJ7004876.1"/>
    <property type="molecule type" value="Genomic_DNA"/>
</dbReference>
<dbReference type="AlphaFoldDB" id="A0AAD6R9N9"/>
<keyword evidence="2" id="KW-1185">Reference proteome</keyword>
<reference evidence="1" key="1">
    <citation type="journal article" date="2023" name="Mol. Ecol. Resour.">
        <title>Chromosome-level genome assembly of a triploid poplar Populus alba 'Berolinensis'.</title>
        <authorList>
            <person name="Chen S."/>
            <person name="Yu Y."/>
            <person name="Wang X."/>
            <person name="Wang S."/>
            <person name="Zhang T."/>
            <person name="Zhou Y."/>
            <person name="He R."/>
            <person name="Meng N."/>
            <person name="Wang Y."/>
            <person name="Liu W."/>
            <person name="Liu Z."/>
            <person name="Liu J."/>
            <person name="Guo Q."/>
            <person name="Huang H."/>
            <person name="Sederoff R.R."/>
            <person name="Wang G."/>
            <person name="Qu G."/>
            <person name="Chen S."/>
        </authorList>
    </citation>
    <scope>NUCLEOTIDE SEQUENCE</scope>
    <source>
        <strain evidence="1">SC-2020</strain>
    </source>
</reference>
<proteinExistence type="predicted"/>
<sequence length="42" mass="4761">MNHRFCLQSSPLEKIKAEFESMVYVISASLVSQCSKLLKVTN</sequence>
<evidence type="ECO:0000313" key="1">
    <source>
        <dbReference type="EMBL" id="KAJ7004876.1"/>
    </source>
</evidence>
<dbReference type="Proteomes" id="UP001164929">
    <property type="component" value="Chromosome 3"/>
</dbReference>
<name>A0AAD6R9N9_9ROSI</name>
<comment type="caution">
    <text evidence="1">The sequence shown here is derived from an EMBL/GenBank/DDBJ whole genome shotgun (WGS) entry which is preliminary data.</text>
</comment>